<dbReference type="InterPro" id="IPR029045">
    <property type="entry name" value="ClpP/crotonase-like_dom_sf"/>
</dbReference>
<dbReference type="KEGG" id="prr:AT705_00160"/>
<dbReference type="Proteomes" id="UP000069015">
    <property type="component" value="Chromosome 1"/>
</dbReference>
<protein>
    <submittedName>
        <fullName evidence="2">Peptidase S41</fullName>
    </submittedName>
</protein>
<dbReference type="InterPro" id="IPR005151">
    <property type="entry name" value="Tail-specific_protease"/>
</dbReference>
<evidence type="ECO:0000313" key="2">
    <source>
        <dbReference type="EMBL" id="ALU41475.1"/>
    </source>
</evidence>
<sequence length="424" mass="47262">MNDWVKALLLGCCVTHVAATPLNEAEQQAWITDIDFYAHQVKVRHIHPFHTLTEGDFKRRIETLKTDLPELNEAQIETRLMAISRAIGDGHSNYLMMSGPHQHFPFRFKFFGDTLKVVDATSEYRGLIGTQLHSINGLSVAELYTQLAPVLPGVDNQFSEQSSFEYYLSLHKLLLGLGIVKQGLPASFHFIAGTNEKTLQISPVSMQEFGKLSSAYSRVEPKLTAQDIGMPGITLSLLENQKAAYFDFASYPTPEQVMLRCDALQSTLESAGSRYLIIDFRGNSGGNFYSGLALSACLLPLDQIDWMRGVYVLTDSVTFSAAMSNTAQFRQILNAQVVGTPTGGDPNHFAENSQFLMPNSGRRFTLSKRYYPFIAEQSDSVYPDIHIEPSWDDYRRGRDTVLTELLVRLNGMLIAGNTVPALAE</sequence>
<dbReference type="EMBL" id="CP013611">
    <property type="protein sequence ID" value="ALU41475.1"/>
    <property type="molecule type" value="Genomic_DNA"/>
</dbReference>
<gene>
    <name evidence="2" type="ORF">AT705_00160</name>
</gene>
<dbReference type="RefSeq" id="WP_058794984.1">
    <property type="nucleotide sequence ID" value="NZ_CP013611.1"/>
</dbReference>
<organism evidence="2 3">
    <name type="scientific">Pseudoalteromonas rubra</name>
    <dbReference type="NCBI Taxonomy" id="43658"/>
    <lineage>
        <taxon>Bacteria</taxon>
        <taxon>Pseudomonadati</taxon>
        <taxon>Pseudomonadota</taxon>
        <taxon>Gammaproteobacteria</taxon>
        <taxon>Alteromonadales</taxon>
        <taxon>Pseudoalteromonadaceae</taxon>
        <taxon>Pseudoalteromonas</taxon>
    </lineage>
</organism>
<evidence type="ECO:0000313" key="3">
    <source>
        <dbReference type="Proteomes" id="UP000069015"/>
    </source>
</evidence>
<dbReference type="Gene3D" id="3.90.226.10">
    <property type="entry name" value="2-enoyl-CoA Hydratase, Chain A, domain 1"/>
    <property type="match status" value="1"/>
</dbReference>
<reference evidence="2 3" key="1">
    <citation type="submission" date="2015-12" db="EMBL/GenBank/DDBJ databases">
        <title>Complete genome sequence of Pseudoalteromonas rubra SCSIO 6842, harboring a conjugative plasmid.</title>
        <authorList>
            <person name="Li B."/>
            <person name="Wang X."/>
        </authorList>
    </citation>
    <scope>NUCLEOTIDE SEQUENCE [LARGE SCALE GENOMIC DNA]</scope>
    <source>
        <strain evidence="2 3">SCSIO 6842</strain>
    </source>
</reference>
<dbReference type="Pfam" id="PF03572">
    <property type="entry name" value="Peptidase_S41"/>
    <property type="match status" value="1"/>
</dbReference>
<dbReference type="AlphaFoldDB" id="A0A0U3GQP1"/>
<dbReference type="SUPFAM" id="SSF52096">
    <property type="entry name" value="ClpP/crotonase"/>
    <property type="match status" value="1"/>
</dbReference>
<evidence type="ECO:0000259" key="1">
    <source>
        <dbReference type="Pfam" id="PF03572"/>
    </source>
</evidence>
<proteinExistence type="predicted"/>
<name>A0A0U3GQP1_9GAMM</name>
<feature type="domain" description="Tail specific protease" evidence="1">
    <location>
        <begin position="264"/>
        <end position="386"/>
    </location>
</feature>
<accession>A0A0U3GQP1</accession>